<sequence length="259" mass="29408">MKKISLNDIRIDGGTQGRSVIDQPTVYLYVENMKEGDEFPPLETYFDGVTHWLVDGFHRYHAYKVIGAKSVSVNYKPGTLEEAQVAAFGVNAQHGKPRTNEDKRKIVQDALVHPLTKDKSNYEIAKICKVSQPFVAGIRDPQVKKKQDENIERHIKKKAEHKLISSPEELTQNTNSISNGPDQDELEANNLTMEADLDFMYKLLESDDALATAHEEIQRLNHLNSQLEIRLNGLMGERNEAVKMVKKLQKEVDTLKAKK</sequence>
<reference evidence="2" key="1">
    <citation type="submission" date="2020-05" db="EMBL/GenBank/DDBJ databases">
        <authorList>
            <person name="Chiriac C."/>
            <person name="Salcher M."/>
            <person name="Ghai R."/>
            <person name="Kavagutti S V."/>
        </authorList>
    </citation>
    <scope>NUCLEOTIDE SEQUENCE</scope>
</reference>
<evidence type="ECO:0000313" key="2">
    <source>
        <dbReference type="EMBL" id="CAB5220062.1"/>
    </source>
</evidence>
<evidence type="ECO:0008006" key="3">
    <source>
        <dbReference type="Google" id="ProtNLM"/>
    </source>
</evidence>
<name>A0A6J7WTN2_9CAUD</name>
<dbReference type="SUPFAM" id="SSF110849">
    <property type="entry name" value="ParB/Sulfiredoxin"/>
    <property type="match status" value="1"/>
</dbReference>
<organism evidence="2">
    <name type="scientific">uncultured Caudovirales phage</name>
    <dbReference type="NCBI Taxonomy" id="2100421"/>
    <lineage>
        <taxon>Viruses</taxon>
        <taxon>Duplodnaviria</taxon>
        <taxon>Heunggongvirae</taxon>
        <taxon>Uroviricota</taxon>
        <taxon>Caudoviricetes</taxon>
        <taxon>Peduoviridae</taxon>
        <taxon>Maltschvirus</taxon>
        <taxon>Maltschvirus maltsch</taxon>
    </lineage>
</organism>
<proteinExistence type="predicted"/>
<dbReference type="InterPro" id="IPR036086">
    <property type="entry name" value="ParB/Sulfiredoxin_sf"/>
</dbReference>
<protein>
    <recommendedName>
        <fullName evidence="3">ParB/Sulfiredoxin</fullName>
    </recommendedName>
</protein>
<accession>A0A6J7WTN2</accession>
<keyword evidence="1" id="KW-0175">Coiled coil</keyword>
<evidence type="ECO:0000256" key="1">
    <source>
        <dbReference type="SAM" id="Coils"/>
    </source>
</evidence>
<gene>
    <name evidence="2" type="ORF">UFOVP239_42</name>
</gene>
<feature type="coiled-coil region" evidence="1">
    <location>
        <begin position="210"/>
        <end position="258"/>
    </location>
</feature>
<dbReference type="EMBL" id="LR798278">
    <property type="protein sequence ID" value="CAB5220062.1"/>
    <property type="molecule type" value="Genomic_DNA"/>
</dbReference>